<accession>A0A5D3KUS8</accession>
<dbReference type="AlphaFoldDB" id="A0A5D3KUS8"/>
<dbReference type="RefSeq" id="WP_148772261.1">
    <property type="nucleotide sequence ID" value="NZ_VSSS01000018.1"/>
</dbReference>
<organism evidence="2 3">
    <name type="scientific">Bradyrhizobium rifense</name>
    <dbReference type="NCBI Taxonomy" id="515499"/>
    <lineage>
        <taxon>Bacteria</taxon>
        <taxon>Pseudomonadati</taxon>
        <taxon>Pseudomonadota</taxon>
        <taxon>Alphaproteobacteria</taxon>
        <taxon>Hyphomicrobiales</taxon>
        <taxon>Nitrobacteraceae</taxon>
        <taxon>Bradyrhizobium</taxon>
    </lineage>
</organism>
<name>A0A5D3KUS8_9BRAD</name>
<keyword evidence="1" id="KW-0812">Transmembrane</keyword>
<evidence type="ECO:0000313" key="2">
    <source>
        <dbReference type="EMBL" id="TYL96598.1"/>
    </source>
</evidence>
<evidence type="ECO:0000313" key="3">
    <source>
        <dbReference type="Proteomes" id="UP000324758"/>
    </source>
</evidence>
<gene>
    <name evidence="2" type="ORF">FXB40_11130</name>
</gene>
<sequence length="61" mass="6783">MTGELARQVVEQLKGTPFVLALLVINIIVLAGFAYTLHQVSNAMERRESILQSCIERSARP</sequence>
<evidence type="ECO:0000256" key="1">
    <source>
        <dbReference type="SAM" id="Phobius"/>
    </source>
</evidence>
<protein>
    <submittedName>
        <fullName evidence="2">Uncharacterized protein</fullName>
    </submittedName>
</protein>
<keyword evidence="3" id="KW-1185">Reference proteome</keyword>
<proteinExistence type="predicted"/>
<reference evidence="2 3" key="1">
    <citation type="submission" date="2019-08" db="EMBL/GenBank/DDBJ databases">
        <title>Bradyrhizobium hipponensis sp. nov., a rhizobium isolated from a Lupinus angustifolius root nodule in Tunisia.</title>
        <authorList>
            <person name="Off K."/>
            <person name="Rejili M."/>
            <person name="Mars M."/>
            <person name="Brachmann A."/>
            <person name="Marin M."/>
        </authorList>
    </citation>
    <scope>NUCLEOTIDE SEQUENCE [LARGE SCALE GENOMIC DNA]</scope>
    <source>
        <strain evidence="2 3">CTAW71</strain>
    </source>
</reference>
<feature type="transmembrane region" description="Helical" evidence="1">
    <location>
        <begin position="18"/>
        <end position="37"/>
    </location>
</feature>
<comment type="caution">
    <text evidence="2">The sequence shown here is derived from an EMBL/GenBank/DDBJ whole genome shotgun (WGS) entry which is preliminary data.</text>
</comment>
<dbReference type="Proteomes" id="UP000324758">
    <property type="component" value="Unassembled WGS sequence"/>
</dbReference>
<keyword evidence="1" id="KW-1133">Transmembrane helix</keyword>
<keyword evidence="1" id="KW-0472">Membrane</keyword>
<dbReference type="EMBL" id="VSSS01000018">
    <property type="protein sequence ID" value="TYL96598.1"/>
    <property type="molecule type" value="Genomic_DNA"/>
</dbReference>